<name>A0ABQ9E1X9_TEGGR</name>
<feature type="region of interest" description="Disordered" evidence="7">
    <location>
        <begin position="464"/>
        <end position="487"/>
    </location>
</feature>
<comment type="caution">
    <text evidence="10">The sequence shown here is derived from an EMBL/GenBank/DDBJ whole genome shotgun (WGS) entry which is preliminary data.</text>
</comment>
<feature type="region of interest" description="Disordered" evidence="7">
    <location>
        <begin position="551"/>
        <end position="596"/>
    </location>
</feature>
<evidence type="ECO:0000256" key="2">
    <source>
        <dbReference type="ARBA" id="ARBA00022614"/>
    </source>
</evidence>
<evidence type="ECO:0000256" key="7">
    <source>
        <dbReference type="SAM" id="MobiDB-lite"/>
    </source>
</evidence>
<evidence type="ECO:0000313" key="10">
    <source>
        <dbReference type="EMBL" id="KAJ8299448.1"/>
    </source>
</evidence>
<sequence length="596" mass="67839">MTSRKDVYVMLGGWFFCLALASLPLFEISDYRKFAICLPFETGDRASLAYVCFIMFFNGVSFLIIVGCYTKMYVSIILGSQSWNSKDFRVAKRMALLVFTDFLCWAPIIFFSVTAALGKDLIGLNEAKVLTIFVLPLNSCANPFLYAIFTKQFKKDCVKLCKRIEESSISRSLTNSTGRRLSFGISTWRNSHLHSPFHTEKRGSCSNSVSASSSMGGVVNQTEDGGCQLFDRENYIVKEIAEDNSENENIVENTNTPINNESLQHSCSNLIQKSECECCHSKTRKLSVGPMGSDTQIVIHFDKKGNAQSTEKSVKDKKCVRCKKCNKKVQKRKSQKPYSAHEHSRDSDVNFSKSKDFVNFSSQADDQFQNTENQQSQEMCDAKLLKKADDFQHGKVKDEKVTQVQLHDKIISTKEKRELLKLPKSSEKRDKTMHINEWRKSSHLPCLWRHSLDLDSNMPKYKSNSLADLPRSPMGFDGSPGKRRSLSSRHEGYLLRKNSNRDSAYEDEEEMLEYQDCKSLSAEQCRLFTPKHLNDTNDTFKITYMLKRQERIDSQSAESEEKLELLGTATKMTRPSSKRGSDKESGISSENFFTGD</sequence>
<dbReference type="PANTHER" id="PTHR24372">
    <property type="entry name" value="GLYCOPROTEIN HORMONE RECEPTOR"/>
    <property type="match status" value="1"/>
</dbReference>
<protein>
    <recommendedName>
        <fullName evidence="9">G-protein coupled receptors family 1 profile domain-containing protein</fullName>
    </recommendedName>
</protein>
<dbReference type="PRINTS" id="PR00237">
    <property type="entry name" value="GPCRRHODOPSN"/>
</dbReference>
<keyword evidence="2" id="KW-0433">Leucine-rich repeat</keyword>
<evidence type="ECO:0000259" key="9">
    <source>
        <dbReference type="PROSITE" id="PS50262"/>
    </source>
</evidence>
<keyword evidence="6 8" id="KW-0472">Membrane</keyword>
<evidence type="ECO:0000256" key="4">
    <source>
        <dbReference type="ARBA" id="ARBA00022737"/>
    </source>
</evidence>
<dbReference type="PANTHER" id="PTHR24372:SF82">
    <property type="entry name" value="RICKETS"/>
    <property type="match status" value="1"/>
</dbReference>
<reference evidence="10 11" key="1">
    <citation type="submission" date="2022-12" db="EMBL/GenBank/DDBJ databases">
        <title>Chromosome-level genome of Tegillarca granosa.</title>
        <authorList>
            <person name="Kim J."/>
        </authorList>
    </citation>
    <scope>NUCLEOTIDE SEQUENCE [LARGE SCALE GENOMIC DNA]</scope>
    <source>
        <strain evidence="10">Teg-2019</strain>
        <tissue evidence="10">Adductor muscle</tissue>
    </source>
</reference>
<feature type="compositionally biased region" description="Basic and acidic residues" evidence="7">
    <location>
        <begin position="551"/>
        <end position="564"/>
    </location>
</feature>
<organism evidence="10 11">
    <name type="scientific">Tegillarca granosa</name>
    <name type="common">Malaysian cockle</name>
    <name type="synonym">Anadara granosa</name>
    <dbReference type="NCBI Taxonomy" id="220873"/>
    <lineage>
        <taxon>Eukaryota</taxon>
        <taxon>Metazoa</taxon>
        <taxon>Spiralia</taxon>
        <taxon>Lophotrochozoa</taxon>
        <taxon>Mollusca</taxon>
        <taxon>Bivalvia</taxon>
        <taxon>Autobranchia</taxon>
        <taxon>Pteriomorphia</taxon>
        <taxon>Arcoida</taxon>
        <taxon>Arcoidea</taxon>
        <taxon>Arcidae</taxon>
        <taxon>Tegillarca</taxon>
    </lineage>
</organism>
<dbReference type="EMBL" id="JARBDR010000921">
    <property type="protein sequence ID" value="KAJ8299448.1"/>
    <property type="molecule type" value="Genomic_DNA"/>
</dbReference>
<keyword evidence="4" id="KW-0677">Repeat</keyword>
<feature type="transmembrane region" description="Helical" evidence="8">
    <location>
        <begin position="48"/>
        <end position="74"/>
    </location>
</feature>
<feature type="compositionally biased region" description="Basic and acidic residues" evidence="7">
    <location>
        <begin position="339"/>
        <end position="350"/>
    </location>
</feature>
<dbReference type="SUPFAM" id="SSF81321">
    <property type="entry name" value="Family A G protein-coupled receptor-like"/>
    <property type="match status" value="1"/>
</dbReference>
<dbReference type="InterPro" id="IPR017452">
    <property type="entry name" value="GPCR_Rhodpsn_7TM"/>
</dbReference>
<dbReference type="InterPro" id="IPR000276">
    <property type="entry name" value="GPCR_Rhodpsn"/>
</dbReference>
<dbReference type="Pfam" id="PF00001">
    <property type="entry name" value="7tm_1"/>
    <property type="match status" value="1"/>
</dbReference>
<evidence type="ECO:0000256" key="5">
    <source>
        <dbReference type="ARBA" id="ARBA00022989"/>
    </source>
</evidence>
<feature type="domain" description="G-protein coupled receptors family 1 profile" evidence="9">
    <location>
        <begin position="1"/>
        <end position="146"/>
    </location>
</feature>
<accession>A0ABQ9E1X9</accession>
<evidence type="ECO:0000256" key="1">
    <source>
        <dbReference type="ARBA" id="ARBA00004370"/>
    </source>
</evidence>
<gene>
    <name evidence="10" type="ORF">KUTeg_023508</name>
</gene>
<feature type="transmembrane region" description="Helical" evidence="8">
    <location>
        <begin position="95"/>
        <end position="117"/>
    </location>
</feature>
<evidence type="ECO:0000256" key="8">
    <source>
        <dbReference type="SAM" id="Phobius"/>
    </source>
</evidence>
<keyword evidence="11" id="KW-1185">Reference proteome</keyword>
<dbReference type="PROSITE" id="PS50262">
    <property type="entry name" value="G_PROTEIN_RECEP_F1_2"/>
    <property type="match status" value="1"/>
</dbReference>
<feature type="region of interest" description="Disordered" evidence="7">
    <location>
        <begin position="331"/>
        <end position="350"/>
    </location>
</feature>
<comment type="subcellular location">
    <subcellularLocation>
        <location evidence="1">Membrane</location>
    </subcellularLocation>
</comment>
<dbReference type="InterPro" id="IPR002131">
    <property type="entry name" value="Gphrmn_rcpt_fam"/>
</dbReference>
<evidence type="ECO:0000313" key="11">
    <source>
        <dbReference type="Proteomes" id="UP001217089"/>
    </source>
</evidence>
<dbReference type="Gene3D" id="1.20.1070.10">
    <property type="entry name" value="Rhodopsin 7-helix transmembrane proteins"/>
    <property type="match status" value="1"/>
</dbReference>
<feature type="compositionally biased region" description="Polar residues" evidence="7">
    <location>
        <begin position="586"/>
        <end position="596"/>
    </location>
</feature>
<dbReference type="Proteomes" id="UP001217089">
    <property type="component" value="Unassembled WGS sequence"/>
</dbReference>
<proteinExistence type="predicted"/>
<keyword evidence="3 8" id="KW-0812">Transmembrane</keyword>
<evidence type="ECO:0000256" key="6">
    <source>
        <dbReference type="ARBA" id="ARBA00023136"/>
    </source>
</evidence>
<keyword evidence="5 8" id="KW-1133">Transmembrane helix</keyword>
<dbReference type="PRINTS" id="PR00373">
    <property type="entry name" value="GLYCHORMONER"/>
</dbReference>
<feature type="transmembrane region" description="Helical" evidence="8">
    <location>
        <begin position="7"/>
        <end position="28"/>
    </location>
</feature>
<evidence type="ECO:0000256" key="3">
    <source>
        <dbReference type="ARBA" id="ARBA00022692"/>
    </source>
</evidence>